<comment type="caution">
    <text evidence="1">The sequence shown here is derived from an EMBL/GenBank/DDBJ whole genome shotgun (WGS) entry which is preliminary data.</text>
</comment>
<organism evidence="1 2">
    <name type="scientific">Botrytis byssoidea</name>
    <dbReference type="NCBI Taxonomy" id="139641"/>
    <lineage>
        <taxon>Eukaryota</taxon>
        <taxon>Fungi</taxon>
        <taxon>Dikarya</taxon>
        <taxon>Ascomycota</taxon>
        <taxon>Pezizomycotina</taxon>
        <taxon>Leotiomycetes</taxon>
        <taxon>Helotiales</taxon>
        <taxon>Sclerotiniaceae</taxon>
        <taxon>Botrytis</taxon>
    </lineage>
</organism>
<accession>A0A9P5LQM4</accession>
<protein>
    <submittedName>
        <fullName evidence="1">Uncharacterized protein</fullName>
    </submittedName>
</protein>
<sequence length="90" mass="9852">MFEEVSAIAEVLAAPLEDTVPLEDAIIEDATFEDRALEDPIFEVVPETSEDRGILELNVADWDSKEDCKVLDKTPEELALADADADADSD</sequence>
<gene>
    <name evidence="1" type="ORF">EAE97_009444</name>
</gene>
<evidence type="ECO:0000313" key="1">
    <source>
        <dbReference type="EMBL" id="KAF7929847.1"/>
    </source>
</evidence>
<reference evidence="1 2" key="1">
    <citation type="journal article" date="2020" name="Genome Biol. Evol.">
        <title>Comparative genomics of Sclerotiniaceae.</title>
        <authorList>
            <person name="Valero Jimenez C.A."/>
            <person name="Steentjes M."/>
            <person name="Scholten O.E."/>
            <person name="Van Kan J.A.L."/>
        </authorList>
    </citation>
    <scope>NUCLEOTIDE SEQUENCE [LARGE SCALE GENOMIC DNA]</scope>
    <source>
        <strain evidence="1 2">MUCL 94</strain>
    </source>
</reference>
<dbReference type="EMBL" id="RCSW01000022">
    <property type="protein sequence ID" value="KAF7929847.1"/>
    <property type="molecule type" value="Genomic_DNA"/>
</dbReference>
<evidence type="ECO:0000313" key="2">
    <source>
        <dbReference type="Proteomes" id="UP000710849"/>
    </source>
</evidence>
<dbReference type="GeneID" id="62153032"/>
<proteinExistence type="predicted"/>
<keyword evidence="2" id="KW-1185">Reference proteome</keyword>
<name>A0A9P5LQM4_9HELO</name>
<dbReference type="AlphaFoldDB" id="A0A9P5LQM4"/>
<dbReference type="RefSeq" id="XP_038729070.1">
    <property type="nucleotide sequence ID" value="XM_038879959.1"/>
</dbReference>
<dbReference type="Proteomes" id="UP000710849">
    <property type="component" value="Unassembled WGS sequence"/>
</dbReference>